<keyword evidence="1" id="KW-0812">Transmembrane</keyword>
<sequence>MNWEPVLVPAAVSLCVALGIEYVAKPRLEARKERILEAVRARRDLLARVAVVGLTATAAGAELPAVASREVREKLRAEQARQFGRLEDEVRGLADDAGKYLATFAGPARTFIGDYLFVQLGVILSERPRSEQCAQVLELAGQMATVLGGPRWRFWIRLKAWLTLTQTLAQLKAPEESVAMLPSGD</sequence>
<keyword evidence="1" id="KW-0472">Membrane</keyword>
<proteinExistence type="predicted"/>
<feature type="transmembrane region" description="Helical" evidence="1">
    <location>
        <begin position="45"/>
        <end position="67"/>
    </location>
</feature>
<accession>A0ABP4QQZ8</accession>
<keyword evidence="3" id="KW-1185">Reference proteome</keyword>
<feature type="transmembrane region" description="Helical" evidence="1">
    <location>
        <begin position="6"/>
        <end position="24"/>
    </location>
</feature>
<comment type="caution">
    <text evidence="2">The sequence shown here is derived from an EMBL/GenBank/DDBJ whole genome shotgun (WGS) entry which is preliminary data.</text>
</comment>
<evidence type="ECO:0000313" key="2">
    <source>
        <dbReference type="EMBL" id="GAA1613953.1"/>
    </source>
</evidence>
<keyword evidence="1" id="KW-1133">Transmembrane helix</keyword>
<dbReference type="EMBL" id="BAAAMU010000003">
    <property type="protein sequence ID" value="GAA1613953.1"/>
    <property type="molecule type" value="Genomic_DNA"/>
</dbReference>
<reference evidence="3" key="1">
    <citation type="journal article" date="2019" name="Int. J. Syst. Evol. Microbiol.">
        <title>The Global Catalogue of Microorganisms (GCM) 10K type strain sequencing project: providing services to taxonomists for standard genome sequencing and annotation.</title>
        <authorList>
            <consortium name="The Broad Institute Genomics Platform"/>
            <consortium name="The Broad Institute Genome Sequencing Center for Infectious Disease"/>
            <person name="Wu L."/>
            <person name="Ma J."/>
        </authorList>
    </citation>
    <scope>NUCLEOTIDE SEQUENCE [LARGE SCALE GENOMIC DNA]</scope>
    <source>
        <strain evidence="3">JCM 13929</strain>
    </source>
</reference>
<evidence type="ECO:0000313" key="3">
    <source>
        <dbReference type="Proteomes" id="UP001500064"/>
    </source>
</evidence>
<gene>
    <name evidence="2" type="ORF">GCM10009733_007610</name>
</gene>
<dbReference type="Proteomes" id="UP001500064">
    <property type="component" value="Unassembled WGS sequence"/>
</dbReference>
<name>A0ABP4QQZ8_9ACTN</name>
<organism evidence="2 3">
    <name type="scientific">Nonomuraea maheshkhaliensis</name>
    <dbReference type="NCBI Taxonomy" id="419590"/>
    <lineage>
        <taxon>Bacteria</taxon>
        <taxon>Bacillati</taxon>
        <taxon>Actinomycetota</taxon>
        <taxon>Actinomycetes</taxon>
        <taxon>Streptosporangiales</taxon>
        <taxon>Streptosporangiaceae</taxon>
        <taxon>Nonomuraea</taxon>
    </lineage>
</organism>
<protein>
    <submittedName>
        <fullName evidence="2">Uncharacterized protein</fullName>
    </submittedName>
</protein>
<evidence type="ECO:0000256" key="1">
    <source>
        <dbReference type="SAM" id="Phobius"/>
    </source>
</evidence>
<dbReference type="RefSeq" id="WP_346101440.1">
    <property type="nucleotide sequence ID" value="NZ_BAAAMU010000003.1"/>
</dbReference>